<reference evidence="7 8" key="1">
    <citation type="submission" date="2016-10" db="EMBL/GenBank/DDBJ databases">
        <title>The genome sequence of Colletotrichum fioriniae PJ7.</title>
        <authorList>
            <person name="Baroncelli R."/>
        </authorList>
    </citation>
    <scope>NUCLEOTIDE SEQUENCE [LARGE SCALE GENOMIC DNA]</scope>
    <source>
        <strain evidence="7">Col 31</strain>
    </source>
</reference>
<evidence type="ECO:0000313" key="7">
    <source>
        <dbReference type="EMBL" id="KAK1456479.1"/>
    </source>
</evidence>
<evidence type="ECO:0000256" key="3">
    <source>
        <dbReference type="ARBA" id="ARBA00022771"/>
    </source>
</evidence>
<keyword evidence="3 5" id="KW-0863">Zinc-finger</keyword>
<dbReference type="GO" id="GO:0000977">
    <property type="term" value="F:RNA polymerase II transcription regulatory region sequence-specific DNA binding"/>
    <property type="evidence" value="ECO:0007669"/>
    <property type="project" value="TreeGrafter"/>
</dbReference>
<dbReference type="EMBL" id="MLGG01000020">
    <property type="protein sequence ID" value="KAK1456479.1"/>
    <property type="molecule type" value="Genomic_DNA"/>
</dbReference>
<gene>
    <name evidence="7" type="ORF">CMEL01_16383</name>
</gene>
<feature type="domain" description="C2H2-type" evidence="6">
    <location>
        <begin position="148"/>
        <end position="178"/>
    </location>
</feature>
<keyword evidence="4" id="KW-0862">Zinc</keyword>
<dbReference type="GO" id="GO:0000981">
    <property type="term" value="F:DNA-binding transcription factor activity, RNA polymerase II-specific"/>
    <property type="evidence" value="ECO:0007669"/>
    <property type="project" value="TreeGrafter"/>
</dbReference>
<evidence type="ECO:0000256" key="4">
    <source>
        <dbReference type="ARBA" id="ARBA00022833"/>
    </source>
</evidence>
<protein>
    <recommendedName>
        <fullName evidence="6">C2H2-type domain-containing protein</fullName>
    </recommendedName>
</protein>
<dbReference type="Pfam" id="PF12874">
    <property type="entry name" value="zf-met"/>
    <property type="match status" value="4"/>
</dbReference>
<evidence type="ECO:0000313" key="8">
    <source>
        <dbReference type="Proteomes" id="UP001239795"/>
    </source>
</evidence>
<feature type="domain" description="C2H2-type" evidence="6">
    <location>
        <begin position="61"/>
        <end position="91"/>
    </location>
</feature>
<evidence type="ECO:0000256" key="5">
    <source>
        <dbReference type="PROSITE-ProRule" id="PRU00042"/>
    </source>
</evidence>
<dbReference type="PANTHER" id="PTHR24409:SF295">
    <property type="entry name" value="AZ2-RELATED"/>
    <property type="match status" value="1"/>
</dbReference>
<keyword evidence="8" id="KW-1185">Reference proteome</keyword>
<dbReference type="GO" id="GO:0005634">
    <property type="term" value="C:nucleus"/>
    <property type="evidence" value="ECO:0007669"/>
    <property type="project" value="TreeGrafter"/>
</dbReference>
<name>A0AAI9UDN9_9PEZI</name>
<dbReference type="InterPro" id="IPR036236">
    <property type="entry name" value="Znf_C2H2_sf"/>
</dbReference>
<feature type="domain" description="C2H2-type" evidence="6">
    <location>
        <begin position="90"/>
        <end position="115"/>
    </location>
</feature>
<dbReference type="PANTHER" id="PTHR24409">
    <property type="entry name" value="ZINC FINGER PROTEIN 142"/>
    <property type="match status" value="1"/>
</dbReference>
<dbReference type="AlphaFoldDB" id="A0AAI9UDN9"/>
<dbReference type="SMART" id="SM00355">
    <property type="entry name" value="ZnF_C2H2"/>
    <property type="match status" value="6"/>
</dbReference>
<feature type="domain" description="C2H2-type" evidence="6">
    <location>
        <begin position="32"/>
        <end position="62"/>
    </location>
</feature>
<keyword evidence="2" id="KW-0677">Repeat</keyword>
<dbReference type="Gene3D" id="3.30.160.60">
    <property type="entry name" value="Classic Zinc Finger"/>
    <property type="match status" value="3"/>
</dbReference>
<dbReference type="Pfam" id="PF12171">
    <property type="entry name" value="zf-C2H2_jaz"/>
    <property type="match status" value="1"/>
</dbReference>
<proteinExistence type="predicted"/>
<dbReference type="GO" id="GO:0008270">
    <property type="term" value="F:zinc ion binding"/>
    <property type="evidence" value="ECO:0007669"/>
    <property type="project" value="UniProtKB-KW"/>
</dbReference>
<feature type="domain" description="C2H2-type" evidence="6">
    <location>
        <begin position="3"/>
        <end position="33"/>
    </location>
</feature>
<comment type="caution">
    <text evidence="7">The sequence shown here is derived from an EMBL/GenBank/DDBJ whole genome shotgun (WGS) entry which is preliminary data.</text>
</comment>
<dbReference type="InterPro" id="IPR013087">
    <property type="entry name" value="Znf_C2H2_type"/>
</dbReference>
<organism evidence="7 8">
    <name type="scientific">Colletotrichum melonis</name>
    <dbReference type="NCBI Taxonomy" id="1209925"/>
    <lineage>
        <taxon>Eukaryota</taxon>
        <taxon>Fungi</taxon>
        <taxon>Dikarya</taxon>
        <taxon>Ascomycota</taxon>
        <taxon>Pezizomycotina</taxon>
        <taxon>Sordariomycetes</taxon>
        <taxon>Hypocreomycetidae</taxon>
        <taxon>Glomerellales</taxon>
        <taxon>Glomerellaceae</taxon>
        <taxon>Colletotrichum</taxon>
        <taxon>Colletotrichum acutatum species complex</taxon>
    </lineage>
</organism>
<accession>A0AAI9UDN9</accession>
<dbReference type="PROSITE" id="PS50157">
    <property type="entry name" value="ZINC_FINGER_C2H2_2"/>
    <property type="match status" value="6"/>
</dbReference>
<evidence type="ECO:0000256" key="1">
    <source>
        <dbReference type="ARBA" id="ARBA00022723"/>
    </source>
</evidence>
<evidence type="ECO:0000259" key="6">
    <source>
        <dbReference type="PROSITE" id="PS50157"/>
    </source>
</evidence>
<dbReference type="InterPro" id="IPR022755">
    <property type="entry name" value="Znf_C2H2_jaz"/>
</dbReference>
<dbReference type="Proteomes" id="UP001239795">
    <property type="component" value="Unassembled WGS sequence"/>
</dbReference>
<sequence>MSSRCVTCNRSFGSEEALQQHMSDSPIHSPSYDCDICDRSFGNDEALQQHLRDSPVHKPSYDCSTCDRSFGNDEALEQHLRDSPVHKPSYDCDTCKRSFGDDEALQQHRRDSPVHRLSYDCESCNRSFGDEEALQQHLRDSPAHRPFYDCDTCNRSFSTEEALQQHLRDSSIHQQSTETPLDVFFRSYAALDYDRSLPPHISYANLQRHMGWYHRDQPASKEAWDKYQKALEKEFQMWFGEEDDLAAWHALCRAIGINPLPVTNEQCKKAVRRTHVNIVDLIESRRGNKEGVQTFRNVNMLRAYTKETNKIFPNKFHGENCNGVLRHLLRNIHRASL</sequence>
<feature type="domain" description="C2H2-type" evidence="6">
    <location>
        <begin position="119"/>
        <end position="146"/>
    </location>
</feature>
<keyword evidence="1" id="KW-0479">Metal-binding</keyword>
<evidence type="ECO:0000256" key="2">
    <source>
        <dbReference type="ARBA" id="ARBA00022737"/>
    </source>
</evidence>
<dbReference type="SUPFAM" id="SSF57667">
    <property type="entry name" value="beta-beta-alpha zinc fingers"/>
    <property type="match status" value="3"/>
</dbReference>